<accession>A0AAX6ECF7</accession>
<comment type="caution">
    <text evidence="2">The sequence shown here is derived from an EMBL/GenBank/DDBJ whole genome shotgun (WGS) entry which is preliminary data.</text>
</comment>
<evidence type="ECO:0000313" key="2">
    <source>
        <dbReference type="EMBL" id="KAJ6801756.1"/>
    </source>
</evidence>
<name>A0AAX6ECF7_IRIPA</name>
<reference evidence="2" key="1">
    <citation type="journal article" date="2023" name="GigaByte">
        <title>Genome assembly of the bearded iris, Iris pallida Lam.</title>
        <authorList>
            <person name="Bruccoleri R.E."/>
            <person name="Oakeley E.J."/>
            <person name="Faust A.M.E."/>
            <person name="Altorfer M."/>
            <person name="Dessus-Babus S."/>
            <person name="Burckhardt D."/>
            <person name="Oertli M."/>
            <person name="Naumann U."/>
            <person name="Petersen F."/>
            <person name="Wong J."/>
        </authorList>
    </citation>
    <scope>NUCLEOTIDE SEQUENCE</scope>
    <source>
        <strain evidence="2">GSM-AAB239-AS_SAM_17_03QT</strain>
    </source>
</reference>
<gene>
    <name evidence="2" type="ORF">M6B38_195940</name>
</gene>
<protein>
    <submittedName>
        <fullName evidence="2">Peroxisomal membrane protein 2</fullName>
    </submittedName>
</protein>
<feature type="compositionally biased region" description="Low complexity" evidence="1">
    <location>
        <begin position="1"/>
        <end position="27"/>
    </location>
</feature>
<reference evidence="2" key="2">
    <citation type="submission" date="2023-04" db="EMBL/GenBank/DDBJ databases">
        <authorList>
            <person name="Bruccoleri R.E."/>
            <person name="Oakeley E.J."/>
            <person name="Faust A.-M."/>
            <person name="Dessus-Babus S."/>
            <person name="Altorfer M."/>
            <person name="Burckhardt D."/>
            <person name="Oertli M."/>
            <person name="Naumann U."/>
            <person name="Petersen F."/>
            <person name="Wong J."/>
        </authorList>
    </citation>
    <scope>NUCLEOTIDE SEQUENCE</scope>
    <source>
        <strain evidence="2">GSM-AAB239-AS_SAM_17_03QT</strain>
        <tissue evidence="2">Leaf</tissue>
    </source>
</reference>
<evidence type="ECO:0000256" key="1">
    <source>
        <dbReference type="SAM" id="MobiDB-lite"/>
    </source>
</evidence>
<feature type="region of interest" description="Disordered" evidence="1">
    <location>
        <begin position="1"/>
        <end position="48"/>
    </location>
</feature>
<dbReference type="Proteomes" id="UP001140949">
    <property type="component" value="Unassembled WGS sequence"/>
</dbReference>
<dbReference type="EMBL" id="JANAVB010037620">
    <property type="protein sequence ID" value="KAJ6801756.1"/>
    <property type="molecule type" value="Genomic_DNA"/>
</dbReference>
<evidence type="ECO:0000313" key="3">
    <source>
        <dbReference type="Proteomes" id="UP001140949"/>
    </source>
</evidence>
<dbReference type="AlphaFoldDB" id="A0AAX6ECF7"/>
<proteinExistence type="predicted"/>
<sequence length="113" mass="12567">MPSTTSSPPSVASTPAPASSTMSAASSARRRDPLLRRHRPCRHRETQAPLLLLSSPTSALLIAIARLDDEFHKSASRPSCLTASFKSSLLRSSRKDHTKKQEWLELFISREWL</sequence>
<keyword evidence="3" id="KW-1185">Reference proteome</keyword>
<organism evidence="2 3">
    <name type="scientific">Iris pallida</name>
    <name type="common">Sweet iris</name>
    <dbReference type="NCBI Taxonomy" id="29817"/>
    <lineage>
        <taxon>Eukaryota</taxon>
        <taxon>Viridiplantae</taxon>
        <taxon>Streptophyta</taxon>
        <taxon>Embryophyta</taxon>
        <taxon>Tracheophyta</taxon>
        <taxon>Spermatophyta</taxon>
        <taxon>Magnoliopsida</taxon>
        <taxon>Liliopsida</taxon>
        <taxon>Asparagales</taxon>
        <taxon>Iridaceae</taxon>
        <taxon>Iridoideae</taxon>
        <taxon>Irideae</taxon>
        <taxon>Iris</taxon>
    </lineage>
</organism>